<gene>
    <name evidence="1" type="ORF">LCGC14_1241760</name>
</gene>
<dbReference type="InterPro" id="IPR029063">
    <property type="entry name" value="SAM-dependent_MTases_sf"/>
</dbReference>
<feature type="non-terminal residue" evidence="1">
    <location>
        <position position="130"/>
    </location>
</feature>
<dbReference type="AlphaFoldDB" id="A0A0F9LST6"/>
<dbReference type="Gene3D" id="3.40.50.150">
    <property type="entry name" value="Vaccinia Virus protein VP39"/>
    <property type="match status" value="1"/>
</dbReference>
<evidence type="ECO:0000313" key="1">
    <source>
        <dbReference type="EMBL" id="KKM90121.1"/>
    </source>
</evidence>
<name>A0A0F9LST6_9ZZZZ</name>
<dbReference type="EMBL" id="LAZR01006716">
    <property type="protein sequence ID" value="KKM90121.1"/>
    <property type="molecule type" value="Genomic_DNA"/>
</dbReference>
<evidence type="ECO:0008006" key="2">
    <source>
        <dbReference type="Google" id="ProtNLM"/>
    </source>
</evidence>
<comment type="caution">
    <text evidence="1">The sequence shown here is derived from an EMBL/GenBank/DDBJ whole genome shotgun (WGS) entry which is preliminary data.</text>
</comment>
<protein>
    <recommendedName>
        <fullName evidence="2">DNA methylase N-4/N-6 domain-containing protein</fullName>
    </recommendedName>
</protein>
<accession>A0A0F9LST6</accession>
<proteinExistence type="predicted"/>
<dbReference type="SUPFAM" id="SSF53335">
    <property type="entry name" value="S-adenosyl-L-methionine-dependent methyltransferases"/>
    <property type="match status" value="1"/>
</dbReference>
<organism evidence="1">
    <name type="scientific">marine sediment metagenome</name>
    <dbReference type="NCBI Taxonomy" id="412755"/>
    <lineage>
        <taxon>unclassified sequences</taxon>
        <taxon>metagenomes</taxon>
        <taxon>ecological metagenomes</taxon>
    </lineage>
</organism>
<reference evidence="1" key="1">
    <citation type="journal article" date="2015" name="Nature">
        <title>Complex archaea that bridge the gap between prokaryotes and eukaryotes.</title>
        <authorList>
            <person name="Spang A."/>
            <person name="Saw J.H."/>
            <person name="Jorgensen S.L."/>
            <person name="Zaremba-Niedzwiedzka K."/>
            <person name="Martijn J."/>
            <person name="Lind A.E."/>
            <person name="van Eijk R."/>
            <person name="Schleper C."/>
            <person name="Guy L."/>
            <person name="Ettema T.J."/>
        </authorList>
    </citation>
    <scope>NUCLEOTIDE SEQUENCE</scope>
</reference>
<sequence length="130" mass="15376">MSINISKKKKEEILAKITIIKDFIDRNSKVPRLMKDLLMIENEIKNKKYGLVFEEYEEDIRNINEICLSEKKELSIEVAVDGKKNMLIEGENLEALILLRQEYREKINIICIDPPYNTGNKTLKYNDYDY</sequence>